<dbReference type="GO" id="GO:0000731">
    <property type="term" value="P:DNA synthesis involved in DNA repair"/>
    <property type="evidence" value="ECO:0007669"/>
    <property type="project" value="TreeGrafter"/>
</dbReference>
<dbReference type="SUPFAM" id="SSF52540">
    <property type="entry name" value="P-loop containing nucleoside triphosphate hydrolases"/>
    <property type="match status" value="1"/>
</dbReference>
<gene>
    <name evidence="2" type="ordered locus">Cag_1967</name>
</gene>
<dbReference type="STRING" id="340177.Cag_1967"/>
<dbReference type="OrthoDB" id="9789562at2"/>
<name>Q3AP60_CHLCH</name>
<dbReference type="GO" id="GO:0006302">
    <property type="term" value="P:double-strand break repair"/>
    <property type="evidence" value="ECO:0007669"/>
    <property type="project" value="TreeGrafter"/>
</dbReference>
<dbReference type="EMBL" id="CP000108">
    <property type="protein sequence ID" value="ABB29215.1"/>
    <property type="molecule type" value="Genomic_DNA"/>
</dbReference>
<dbReference type="AlphaFoldDB" id="Q3AP60"/>
<dbReference type="PANTHER" id="PTHR32182">
    <property type="entry name" value="DNA REPLICATION AND REPAIR PROTEIN RECF"/>
    <property type="match status" value="1"/>
</dbReference>
<reference evidence="2" key="1">
    <citation type="submission" date="2005-08" db="EMBL/GenBank/DDBJ databases">
        <title>Complete sequence of Chlorobium chlorochromatii CaD3.</title>
        <authorList>
            <person name="Copeland A."/>
            <person name="Lucas S."/>
            <person name="Lapidus A."/>
            <person name="Barry K."/>
            <person name="Detter J.C."/>
            <person name="Glavina T."/>
            <person name="Hammon N."/>
            <person name="Israni S."/>
            <person name="Pitluck S."/>
            <person name="Bryant D."/>
            <person name="Schmutz J."/>
            <person name="Larimer F."/>
            <person name="Land M."/>
            <person name="Kyrpides N."/>
            <person name="Ivanova N."/>
            <person name="Richardson P."/>
        </authorList>
    </citation>
    <scope>NUCLEOTIDE SEQUENCE [LARGE SCALE GENOMIC DNA]</scope>
    <source>
        <strain evidence="2">CaD3</strain>
    </source>
</reference>
<organism evidence="2">
    <name type="scientific">Chlorobium chlorochromatii (strain CaD3)</name>
    <dbReference type="NCBI Taxonomy" id="340177"/>
    <lineage>
        <taxon>Bacteria</taxon>
        <taxon>Pseudomonadati</taxon>
        <taxon>Chlorobiota</taxon>
        <taxon>Chlorobiia</taxon>
        <taxon>Chlorobiales</taxon>
        <taxon>Chlorobiaceae</taxon>
        <taxon>Chlorobium/Pelodictyon group</taxon>
        <taxon>Chlorobium</taxon>
    </lineage>
</organism>
<dbReference type="Gene3D" id="3.40.50.300">
    <property type="entry name" value="P-loop containing nucleotide triphosphate hydrolases"/>
    <property type="match status" value="2"/>
</dbReference>
<evidence type="ECO:0000259" key="1">
    <source>
        <dbReference type="Pfam" id="PF13166"/>
    </source>
</evidence>
<accession>Q3AP60</accession>
<dbReference type="eggNOG" id="COG0497">
    <property type="taxonomic scope" value="Bacteria"/>
</dbReference>
<sequence length="844" mass="95144">MPTHPDAIGYIRDLGHSEGKLWFEMICDLAAYRTTNLSPTDFEILVQLFTKQVSYLRQPPPIIATTVSVETVFPSFERLETIGPFNGFKRLGNSLVACFPKRATIIFGANGSGKSSLCEALKILASNDAPRRPLHDVHCSTTVTPSFKFKFTTDTTAQTWSSTDTYGTRLSVIKYFDTGIAIHNIKNSVQPGRIIELAPFKLDVFEIAKNHCEVLRTERQKRQRENTDQLTIVIEQIRAKFESFEGTILAGLQISAKSILEAEIKLGENYSEENGLDEKLKKKSDLEKATSEEGIKLLKGEIAALKALNAEIDPILTASEKLVEIDPVAKSNSLKDKETELKVLAEALIPSGATLDKLMELIRPANEISILNSSELEECPLCKQPLQTRELELFKQYYTLLTGELDAAITELRKILKTSEKNLKVISDSTPDEWAKGSVLSQDLIDAIKDSGRAIQKYFKFGENISQNCKDAAVLLRKFSIKLSIKTEEKETLIDKSGKDREELLKQLTQISNECKKLLYAKCIADNMDLVKNAHGKMLNATFWDTNLPNFSPVLRKITSTAKKAHKELVVEDFKNRLNAEYLALAEKDMSAFGVELKDVGSDVAVTVDHHVAGQRIESVLSEGEQRIHALALFFAELETCEQQVIVFDDPISSFDYNYIGNYCNRLRDLIQQYPDRQIIVLTHNWEFFVQIQTTLNTARLNQHMSVHVLESCVAIDEYSENIDELKTNIDAILLGSGEPTKQQKEAMAGKMRRLIEAVVNTHVFNKQRHQFKQKNQQVSAFDDFTKVVPLLLSEAQTLRDLFSKLSITEHDDPRNAYVNTDKSMFLTRYNAIKSIETAIIGRK</sequence>
<dbReference type="Pfam" id="PF13166">
    <property type="entry name" value="AAA_13"/>
    <property type="match status" value="1"/>
</dbReference>
<dbReference type="InterPro" id="IPR026866">
    <property type="entry name" value="CR006_AAA"/>
</dbReference>
<evidence type="ECO:0000313" key="2">
    <source>
        <dbReference type="EMBL" id="ABB29215.1"/>
    </source>
</evidence>
<dbReference type="HOGENOM" id="CLU_337363_0_0_10"/>
<dbReference type="KEGG" id="cch:Cag_1967"/>
<dbReference type="InterPro" id="IPR027417">
    <property type="entry name" value="P-loop_NTPase"/>
</dbReference>
<proteinExistence type="predicted"/>
<protein>
    <recommendedName>
        <fullName evidence="1">Protein CR006 P-loop domain-containing protein</fullName>
    </recommendedName>
</protein>
<feature type="domain" description="Protein CR006 P-loop" evidence="1">
    <location>
        <begin position="101"/>
        <end position="786"/>
    </location>
</feature>
<dbReference type="PANTHER" id="PTHR32182:SF22">
    <property type="entry name" value="ATP-DEPENDENT ENDONUCLEASE, OLD FAMILY-RELATED"/>
    <property type="match status" value="1"/>
</dbReference>